<dbReference type="Gene3D" id="3.30.1360.10">
    <property type="entry name" value="RNA polymerase, RBP11-like subunit"/>
    <property type="match status" value="1"/>
</dbReference>
<proteinExistence type="inferred from homology"/>
<protein>
    <recommendedName>
        <fullName evidence="4">DNA-directed RNA polymerase subunit Rpo3</fullName>
        <ecNumber evidence="4">2.7.7.6</ecNumber>
    </recommendedName>
    <alternativeName>
        <fullName evidence="4">DNA-directed RNA polymerase subunit D</fullName>
    </alternativeName>
</protein>
<dbReference type="Proteomes" id="UP001063698">
    <property type="component" value="Chromosome"/>
</dbReference>
<dbReference type="InterPro" id="IPR036603">
    <property type="entry name" value="RBP11-like"/>
</dbReference>
<dbReference type="HAMAP" id="MF_00320">
    <property type="entry name" value="RNApol_arch_Rpo3"/>
    <property type="match status" value="1"/>
</dbReference>
<dbReference type="Pfam" id="PF01193">
    <property type="entry name" value="RNA_pol_L"/>
    <property type="match status" value="1"/>
</dbReference>
<dbReference type="GO" id="GO:0005737">
    <property type="term" value="C:cytoplasm"/>
    <property type="evidence" value="ECO:0007669"/>
    <property type="project" value="UniProtKB-SubCell"/>
</dbReference>
<dbReference type="InterPro" id="IPR022842">
    <property type="entry name" value="RNAP_Rpo3/Rpb3/RPAC1"/>
</dbReference>
<evidence type="ECO:0000313" key="6">
    <source>
        <dbReference type="EMBL" id="UXD21534.1"/>
    </source>
</evidence>
<dbReference type="SUPFAM" id="SSF56553">
    <property type="entry name" value="Insert subdomain of RNA polymerase alpha subunit"/>
    <property type="match status" value="1"/>
</dbReference>
<dbReference type="AlphaFoldDB" id="A0A977K9L5"/>
<dbReference type="Gene3D" id="3.30.70.20">
    <property type="match status" value="1"/>
</dbReference>
<keyword evidence="4" id="KW-0963">Cytoplasm</keyword>
<evidence type="ECO:0000313" key="7">
    <source>
        <dbReference type="Proteomes" id="UP001063698"/>
    </source>
</evidence>
<dbReference type="PANTHER" id="PTHR11800">
    <property type="entry name" value="DNA-DIRECTED RNA POLYMERASE"/>
    <property type="match status" value="1"/>
</dbReference>
<accession>A0A977K9L5</accession>
<keyword evidence="2 4" id="KW-0804">Transcription</keyword>
<dbReference type="NCBIfam" id="NF001988">
    <property type="entry name" value="PRK00783.1"/>
    <property type="match status" value="1"/>
</dbReference>
<dbReference type="SUPFAM" id="SSF55257">
    <property type="entry name" value="RBP11-like subunits of RNA polymerase"/>
    <property type="match status" value="1"/>
</dbReference>
<evidence type="ECO:0000256" key="1">
    <source>
        <dbReference type="ARBA" id="ARBA00022478"/>
    </source>
</evidence>
<dbReference type="GO" id="GO:0003899">
    <property type="term" value="F:DNA-directed RNA polymerase activity"/>
    <property type="evidence" value="ECO:0007669"/>
    <property type="project" value="UniProtKB-UniRule"/>
</dbReference>
<dbReference type="KEGG" id="ipc:IPA_05205"/>
<comment type="subcellular location">
    <subcellularLocation>
        <location evidence="4">Cytoplasm</location>
    </subcellularLocation>
</comment>
<comment type="subunit">
    <text evidence="4">Part of the RNA polymerase complex.</text>
</comment>
<dbReference type="InterPro" id="IPR011263">
    <property type="entry name" value="DNA-dir_RNA_pol_RpoA/D/Rpb3"/>
</dbReference>
<dbReference type="Gene3D" id="2.170.120.12">
    <property type="entry name" value="DNA-directed RNA polymerase, insert domain"/>
    <property type="match status" value="1"/>
</dbReference>
<dbReference type="GO" id="GO:0003677">
    <property type="term" value="F:DNA binding"/>
    <property type="evidence" value="ECO:0007669"/>
    <property type="project" value="UniProtKB-UniRule"/>
</dbReference>
<dbReference type="GO" id="GO:0006351">
    <property type="term" value="P:DNA-templated transcription"/>
    <property type="evidence" value="ECO:0007669"/>
    <property type="project" value="UniProtKB-UniRule"/>
</dbReference>
<dbReference type="InterPro" id="IPR011262">
    <property type="entry name" value="DNA-dir_RNA_pol_insert"/>
</dbReference>
<dbReference type="EC" id="2.7.7.6" evidence="4"/>
<dbReference type="GO" id="GO:0000428">
    <property type="term" value="C:DNA-directed RNA polymerase complex"/>
    <property type="evidence" value="ECO:0007669"/>
    <property type="project" value="UniProtKB-KW"/>
</dbReference>
<dbReference type="InterPro" id="IPR017896">
    <property type="entry name" value="4Fe4S_Fe-S-bd"/>
</dbReference>
<organism evidence="6 7">
    <name type="scientific">Ignicoccus pacificus DSM 13166</name>
    <dbReference type="NCBI Taxonomy" id="940294"/>
    <lineage>
        <taxon>Archaea</taxon>
        <taxon>Thermoproteota</taxon>
        <taxon>Thermoprotei</taxon>
        <taxon>Desulfurococcales</taxon>
        <taxon>Desulfurococcaceae</taxon>
        <taxon>Ignicoccus</taxon>
    </lineage>
</organism>
<dbReference type="SMART" id="SM00662">
    <property type="entry name" value="RPOLD"/>
    <property type="match status" value="1"/>
</dbReference>
<dbReference type="InterPro" id="IPR050518">
    <property type="entry name" value="Rpo3/RPB3_RNA_Pol_subunit"/>
</dbReference>
<gene>
    <name evidence="4" type="primary">rpo3</name>
    <name evidence="4" type="synonym">rpoD</name>
    <name evidence="6" type="ORF">IPA_05205</name>
</gene>
<sequence length="284" mass="31511">MPIEVLEESPTYIKLLVRGYPLEVLNSIRRATMEEAPKMAVDFIGVDRNDSVMFNEILAHRLAMVPLKSEEALERYASPEECKDCTPEEAAAGKCVSSDGKPCYARLILEVEGKKGGTIVYTKDLVSEDPDVKPVYDNIPLLSLLEGQKVKLTAYARLGRGKEHAKWMPAVVAVVKPILRGVEVSEAVCDSKCQEECVELCPHAFEMKDGKLKLKEGTTISMLMHCIEYICEGRGLKPIFEEDSFIFEVESDGSLSARRTLIEAAKAVSQKIEALKTQLREQAG</sequence>
<evidence type="ECO:0000259" key="5">
    <source>
        <dbReference type="PROSITE" id="PS51379"/>
    </source>
</evidence>
<dbReference type="InterPro" id="IPR036643">
    <property type="entry name" value="RNApol_insert_sf"/>
</dbReference>
<evidence type="ECO:0000256" key="2">
    <source>
        <dbReference type="ARBA" id="ARBA00023163"/>
    </source>
</evidence>
<keyword evidence="7" id="KW-1185">Reference proteome</keyword>
<comment type="function">
    <text evidence="4">DNA-dependent RNA polymerase (RNAP) catalyzes the transcription of DNA into RNA using the four ribonucleoside triphosphates as substrates.</text>
</comment>
<comment type="caution">
    <text evidence="4">Lacks conserved residue(s) required for the propagation of feature annotation.</text>
</comment>
<dbReference type="Pfam" id="PF01000">
    <property type="entry name" value="RNA_pol_A_bac"/>
    <property type="match status" value="1"/>
</dbReference>
<dbReference type="PROSITE" id="PS51379">
    <property type="entry name" value="4FE4S_FER_2"/>
    <property type="match status" value="1"/>
</dbReference>
<evidence type="ECO:0000256" key="3">
    <source>
        <dbReference type="ARBA" id="ARBA00025804"/>
    </source>
</evidence>
<keyword evidence="1 4" id="KW-0240">DNA-directed RNA polymerase</keyword>
<dbReference type="PANTHER" id="PTHR11800:SF2">
    <property type="entry name" value="DNA-DIRECTED RNA POLYMERASE II SUBUNIT RPB3"/>
    <property type="match status" value="1"/>
</dbReference>
<evidence type="ECO:0000256" key="4">
    <source>
        <dbReference type="HAMAP-Rule" id="MF_00320"/>
    </source>
</evidence>
<reference evidence="6" key="1">
    <citation type="submission" date="2013-11" db="EMBL/GenBank/DDBJ databases">
        <title>Comparative genomics of Ignicoccus.</title>
        <authorList>
            <person name="Podar M."/>
        </authorList>
    </citation>
    <scope>NUCLEOTIDE SEQUENCE</scope>
    <source>
        <strain evidence="6">DSM 13166</strain>
    </source>
</reference>
<feature type="domain" description="4Fe-4S ferredoxin-type" evidence="5">
    <location>
        <begin position="180"/>
        <end position="210"/>
    </location>
</feature>
<name>A0A977K9L5_9CREN</name>
<dbReference type="EMBL" id="CP006868">
    <property type="protein sequence ID" value="UXD21534.1"/>
    <property type="molecule type" value="Genomic_DNA"/>
</dbReference>
<dbReference type="GO" id="GO:0046983">
    <property type="term" value="F:protein dimerization activity"/>
    <property type="evidence" value="ECO:0007669"/>
    <property type="project" value="InterPro"/>
</dbReference>
<keyword evidence="4" id="KW-0808">Transferase</keyword>
<keyword evidence="4" id="KW-0548">Nucleotidyltransferase</keyword>
<comment type="similarity">
    <text evidence="3 4">Belongs to the archaeal Rpo3/eukaryotic RPB3 RNA polymerase subunit family.</text>
</comment>
<comment type="catalytic activity">
    <reaction evidence="4">
        <text>RNA(n) + a ribonucleoside 5'-triphosphate = RNA(n+1) + diphosphate</text>
        <dbReference type="Rhea" id="RHEA:21248"/>
        <dbReference type="Rhea" id="RHEA-COMP:14527"/>
        <dbReference type="Rhea" id="RHEA-COMP:17342"/>
        <dbReference type="ChEBI" id="CHEBI:33019"/>
        <dbReference type="ChEBI" id="CHEBI:61557"/>
        <dbReference type="ChEBI" id="CHEBI:140395"/>
        <dbReference type="EC" id="2.7.7.6"/>
    </reaction>
</comment>